<dbReference type="PROSITE" id="PS50157">
    <property type="entry name" value="ZINC_FINGER_C2H2_2"/>
    <property type="match status" value="1"/>
</dbReference>
<reference evidence="3 4" key="1">
    <citation type="submission" date="2014-06" db="EMBL/GenBank/DDBJ databases">
        <title>Whole Genome Sequences of Three Symbiotic Endozoicomonas Bacteria.</title>
        <authorList>
            <person name="Neave M.J."/>
            <person name="Apprill A."/>
            <person name="Voolstra C.R."/>
        </authorList>
    </citation>
    <scope>NUCLEOTIDE SEQUENCE [LARGE SCALE GENOMIC DNA]</scope>
    <source>
        <strain evidence="3 4">DSM 22380</strain>
    </source>
</reference>
<evidence type="ECO:0000313" key="4">
    <source>
        <dbReference type="Proteomes" id="UP000027997"/>
    </source>
</evidence>
<keyword evidence="1" id="KW-0863">Zinc-finger</keyword>
<keyword evidence="1" id="KW-0479">Metal-binding</keyword>
<comment type="caution">
    <text evidence="3">The sequence shown here is derived from an EMBL/GenBank/DDBJ whole genome shotgun (WGS) entry which is preliminary data.</text>
</comment>
<name>A0A081KA47_9GAMM</name>
<organism evidence="3 4">
    <name type="scientific">Endozoicomonas elysicola</name>
    <dbReference type="NCBI Taxonomy" id="305900"/>
    <lineage>
        <taxon>Bacteria</taxon>
        <taxon>Pseudomonadati</taxon>
        <taxon>Pseudomonadota</taxon>
        <taxon>Gammaproteobacteria</taxon>
        <taxon>Oceanospirillales</taxon>
        <taxon>Endozoicomonadaceae</taxon>
        <taxon>Endozoicomonas</taxon>
    </lineage>
</organism>
<gene>
    <name evidence="3" type="ORF">GV64_09945</name>
</gene>
<dbReference type="EMBL" id="JOJP01000001">
    <property type="protein sequence ID" value="KEI71023.1"/>
    <property type="molecule type" value="Genomic_DNA"/>
</dbReference>
<dbReference type="InterPro" id="IPR036236">
    <property type="entry name" value="Znf_C2H2_sf"/>
</dbReference>
<dbReference type="Proteomes" id="UP000027997">
    <property type="component" value="Unassembled WGS sequence"/>
</dbReference>
<dbReference type="GO" id="GO:0008270">
    <property type="term" value="F:zinc ion binding"/>
    <property type="evidence" value="ECO:0007669"/>
    <property type="project" value="UniProtKB-KW"/>
</dbReference>
<sequence length="151" mass="17180">MGGQVMFDCALYNDCKGKQFGLMVKHLNKTHFMVRPFQCADCNVGFHNSALLAGHRHTTKHLSNTKYQHENVFDSVYYSRNEPYSVEACAIEKQVSKDDMIAPLKRGSKLLINVNLKLILMSWKRRNMTLYLTGCVLQGYLKLAVISTSNS</sequence>
<evidence type="ECO:0000259" key="2">
    <source>
        <dbReference type="PROSITE" id="PS50157"/>
    </source>
</evidence>
<feature type="domain" description="C2H2-type" evidence="2">
    <location>
        <begin position="37"/>
        <end position="66"/>
    </location>
</feature>
<keyword evidence="4" id="KW-1185">Reference proteome</keyword>
<accession>A0A081KA47</accession>
<proteinExistence type="predicted"/>
<dbReference type="PROSITE" id="PS00028">
    <property type="entry name" value="ZINC_FINGER_C2H2_1"/>
    <property type="match status" value="1"/>
</dbReference>
<dbReference type="InterPro" id="IPR013087">
    <property type="entry name" value="Znf_C2H2_type"/>
</dbReference>
<keyword evidence="1" id="KW-0862">Zinc</keyword>
<dbReference type="SUPFAM" id="SSF57667">
    <property type="entry name" value="beta-beta-alpha zinc fingers"/>
    <property type="match status" value="1"/>
</dbReference>
<protein>
    <recommendedName>
        <fullName evidence="2">C2H2-type domain-containing protein</fullName>
    </recommendedName>
</protein>
<evidence type="ECO:0000313" key="3">
    <source>
        <dbReference type="EMBL" id="KEI71023.1"/>
    </source>
</evidence>
<dbReference type="AlphaFoldDB" id="A0A081KA47"/>
<evidence type="ECO:0000256" key="1">
    <source>
        <dbReference type="PROSITE-ProRule" id="PRU00042"/>
    </source>
</evidence>